<keyword evidence="1" id="KW-1133">Transmembrane helix</keyword>
<feature type="transmembrane region" description="Helical" evidence="1">
    <location>
        <begin position="454"/>
        <end position="472"/>
    </location>
</feature>
<keyword evidence="1" id="KW-0812">Transmembrane</keyword>
<evidence type="ECO:0000313" key="2">
    <source>
        <dbReference type="EMBL" id="RDI68139.1"/>
    </source>
</evidence>
<dbReference type="Proteomes" id="UP000254869">
    <property type="component" value="Unassembled WGS sequence"/>
</dbReference>
<keyword evidence="3" id="KW-1185">Reference proteome</keyword>
<comment type="caution">
    <text evidence="2">The sequence shown here is derived from an EMBL/GenBank/DDBJ whole genome shotgun (WGS) entry which is preliminary data.</text>
</comment>
<feature type="transmembrane region" description="Helical" evidence="1">
    <location>
        <begin position="596"/>
        <end position="617"/>
    </location>
</feature>
<reference evidence="2 3" key="1">
    <citation type="submission" date="2018-07" db="EMBL/GenBank/DDBJ databases">
        <title>Genomic Encyclopedia of Type Strains, Phase IV (KMG-IV): sequencing the most valuable type-strain genomes for metagenomic binning, comparative biology and taxonomic classification.</title>
        <authorList>
            <person name="Goeker M."/>
        </authorList>
    </citation>
    <scope>NUCLEOTIDE SEQUENCE [LARGE SCALE GENOMIC DNA]</scope>
    <source>
        <strain evidence="2 3">DSM 44290</strain>
    </source>
</reference>
<keyword evidence="1" id="KW-0472">Membrane</keyword>
<dbReference type="RefSeq" id="WP_067992786.1">
    <property type="nucleotide sequence ID" value="NZ_QQBC01000002.1"/>
</dbReference>
<name>A0A370IBN5_9NOCA</name>
<accession>A0A370IBN5</accession>
<gene>
    <name evidence="2" type="ORF">DFR76_102540</name>
</gene>
<feature type="transmembrane region" description="Helical" evidence="1">
    <location>
        <begin position="547"/>
        <end position="565"/>
    </location>
</feature>
<dbReference type="EMBL" id="QQBC01000002">
    <property type="protein sequence ID" value="RDI68139.1"/>
    <property type="molecule type" value="Genomic_DNA"/>
</dbReference>
<feature type="transmembrane region" description="Helical" evidence="1">
    <location>
        <begin position="519"/>
        <end position="540"/>
    </location>
</feature>
<sequence length="626" mass="64175">MTVSDTRRQPRTVVRLVLLGVLLLPLLCGAVAVGFVSRTTDSGNRTVAIVGPAKPGPGDRGAKLIAALKTSPGYTWEDATATQAARKLSDRTVLAVVTIPDGFGDNSSRPGGPSTRPAAVAPTANRVTVVPSGDPADRDYARLEQAVSTTAVRVGIEGLLVSVSQSRTNLNVAALTAAGLKAAAANADGTVNDMLNTVKQLFGQTDPLVAQAQNLVAAMQQYSALIDELSGKLSTFAESMRGVTLTLGDLQNGVTTVNSGLDSVGSMLEATTAVRAQMDTVLRPIADVLRASGLPDGQRVGDQLTGLLTMVSGLDDSQNAARLDGLRVGAQLLDRQLQDLSGLLGKPVDAQTRLVDVLDLAVDRLAQIRGFMAQGDTTINQVVVQLNAAKQMVPTMESQIRGQIEQLKAVTAQLVVSLGTGVDGLPDTSAATAERLSQGGVANRSAAGSSTDTGLLRAVLALLLGALVIVLLQAATEDLLCQRGWAPRRAAIVSWALAAVLALALAALPSRYVDHRYAAALYGCAAAAVFAAVAMTTALLRLYGRVGLGLVIASIAATAAFDIGVDGDSAPGLRLLPGSYMLTGLDIAGSSGVGSALLPIVVLLACGGCAAAVRLLIPSPRRAPTS</sequence>
<evidence type="ECO:0000313" key="3">
    <source>
        <dbReference type="Proteomes" id="UP000254869"/>
    </source>
</evidence>
<proteinExistence type="predicted"/>
<feature type="transmembrane region" description="Helical" evidence="1">
    <location>
        <begin position="492"/>
        <end position="513"/>
    </location>
</feature>
<protein>
    <submittedName>
        <fullName evidence="2">Uncharacterized protein</fullName>
    </submittedName>
</protein>
<evidence type="ECO:0000256" key="1">
    <source>
        <dbReference type="SAM" id="Phobius"/>
    </source>
</evidence>
<dbReference type="STRING" id="1210086.GCA_001613105_01116"/>
<dbReference type="AlphaFoldDB" id="A0A370IBN5"/>
<organism evidence="2 3">
    <name type="scientific">Nocardia pseudobrasiliensis</name>
    <dbReference type="NCBI Taxonomy" id="45979"/>
    <lineage>
        <taxon>Bacteria</taxon>
        <taxon>Bacillati</taxon>
        <taxon>Actinomycetota</taxon>
        <taxon>Actinomycetes</taxon>
        <taxon>Mycobacteriales</taxon>
        <taxon>Nocardiaceae</taxon>
        <taxon>Nocardia</taxon>
    </lineage>
</organism>